<dbReference type="InterPro" id="IPR003869">
    <property type="entry name" value="Polysac_CapD-like"/>
</dbReference>
<dbReference type="AlphaFoldDB" id="A0A0P1G000"/>
<dbReference type="PANTHER" id="PTHR43318">
    <property type="entry name" value="UDP-N-ACETYLGLUCOSAMINE 4,6-DEHYDRATASE"/>
    <property type="match status" value="1"/>
</dbReference>
<comment type="similarity">
    <text evidence="1">Belongs to the polysaccharide synthase family.</text>
</comment>
<dbReference type="Proteomes" id="UP000051587">
    <property type="component" value="Unassembled WGS sequence"/>
</dbReference>
<gene>
    <name evidence="4" type="primary">pglF_2</name>
    <name evidence="4" type="ORF">TG4357_01646</name>
</gene>
<name>A0A0P1G000_THAGE</name>
<organism evidence="4 5">
    <name type="scientific">Thalassovita gelatinovora</name>
    <name type="common">Thalassobius gelatinovorus</name>
    <dbReference type="NCBI Taxonomy" id="53501"/>
    <lineage>
        <taxon>Bacteria</taxon>
        <taxon>Pseudomonadati</taxon>
        <taxon>Pseudomonadota</taxon>
        <taxon>Alphaproteobacteria</taxon>
        <taxon>Rhodobacterales</taxon>
        <taxon>Roseobacteraceae</taxon>
        <taxon>Thalassovita</taxon>
    </lineage>
</organism>
<keyword evidence="2" id="KW-0472">Membrane</keyword>
<evidence type="ECO:0000256" key="2">
    <source>
        <dbReference type="SAM" id="Phobius"/>
    </source>
</evidence>
<dbReference type="InterPro" id="IPR051203">
    <property type="entry name" value="Polysaccharide_Synthase-Rel"/>
</dbReference>
<feature type="transmembrane region" description="Helical" evidence="2">
    <location>
        <begin position="47"/>
        <end position="69"/>
    </location>
</feature>
<evidence type="ECO:0000256" key="1">
    <source>
        <dbReference type="ARBA" id="ARBA00007430"/>
    </source>
</evidence>
<feature type="transmembrane region" description="Helical" evidence="2">
    <location>
        <begin position="81"/>
        <end position="102"/>
    </location>
</feature>
<keyword evidence="2" id="KW-0812">Transmembrane</keyword>
<keyword evidence="4" id="KW-0456">Lyase</keyword>
<dbReference type="Pfam" id="PF02719">
    <property type="entry name" value="Polysacc_synt_2"/>
    <property type="match status" value="1"/>
</dbReference>
<dbReference type="SUPFAM" id="SSF53335">
    <property type="entry name" value="S-adenosyl-L-methionine-dependent methyltransferases"/>
    <property type="match status" value="1"/>
</dbReference>
<dbReference type="Gene3D" id="3.40.50.720">
    <property type="entry name" value="NAD(P)-binding Rossmann-like Domain"/>
    <property type="match status" value="2"/>
</dbReference>
<dbReference type="InterPro" id="IPR029063">
    <property type="entry name" value="SAM-dependent_MTases_sf"/>
</dbReference>
<evidence type="ECO:0000313" key="4">
    <source>
        <dbReference type="EMBL" id="CUH65040.1"/>
    </source>
</evidence>
<dbReference type="SUPFAM" id="SSF51735">
    <property type="entry name" value="NAD(P)-binding Rossmann-fold domains"/>
    <property type="match status" value="1"/>
</dbReference>
<dbReference type="InterPro" id="IPR036291">
    <property type="entry name" value="NAD(P)-bd_dom_sf"/>
</dbReference>
<dbReference type="CDD" id="cd05237">
    <property type="entry name" value="UDP_invert_4-6DH_SDR_e"/>
    <property type="match status" value="1"/>
</dbReference>
<dbReference type="EMBL" id="CYSA01000015">
    <property type="protein sequence ID" value="CUH65040.1"/>
    <property type="molecule type" value="Genomic_DNA"/>
</dbReference>
<evidence type="ECO:0000259" key="3">
    <source>
        <dbReference type="Pfam" id="PF02719"/>
    </source>
</evidence>
<protein>
    <submittedName>
        <fullName evidence="4">UDP-N-acetyl-alpha-D-glucosamine C6 dehydratase</fullName>
        <ecNumber evidence="4">4.2.1.135</ecNumber>
    </submittedName>
</protein>
<evidence type="ECO:0000313" key="5">
    <source>
        <dbReference type="Proteomes" id="UP000051587"/>
    </source>
</evidence>
<dbReference type="OrthoDB" id="9803111at2"/>
<dbReference type="PANTHER" id="PTHR43318:SF1">
    <property type="entry name" value="POLYSACCHARIDE BIOSYNTHESIS PROTEIN EPSC-RELATED"/>
    <property type="match status" value="1"/>
</dbReference>
<feature type="domain" description="Polysaccharide biosynthesis protein CapD-like" evidence="3">
    <location>
        <begin position="284"/>
        <end position="573"/>
    </location>
</feature>
<sequence>MFTQLNRLPRTRKSFMMLTLDAILICITFAGSHLIARAQWPNLPLLFAIAPYMLIMAATGIAMTAMIGLHRVRLIAFQMRSVAQSAAIAGSMAIFGAVMQMVPATPLTPLGNVIFAMSFLILSVATRQILLDVVTRAYRYGRKRQRILIYGAGRTGQQLAAALATDETVEPVCFVDDNPTVQSLTIYGLMVYSPVQLPDLIATQAIDRVVLAMPSVSQPELVRIERKVRDLGCEVQALPSFAELLENGGSTRNLSHRQLHGLMNRNRLEKELPGVSDTYQGQRILVTGAGGSIGSEICRQLLTCKPAALVLLDHSEFALYEIDKELTGLQSSIQITPVLGSVFHRPLLRHVLEYYKIDVVLHAAAYKHVPMVEANIVEGLCNNVMATRVLADEARRAGVGRFTLVSSDKAVRPTSVMGCTKRMAELIVQDFASRSQHTLFSMVRFGNVVNSSGSVVPLFQDQIAHGGPVTVTHPDVTRYFMTIPEAVRLVLLAGSIAKGGDVLVLDMGEPVKIDEMARHMIEGAGLSVKSDANPDGDIAITYTGLRPGEKLHEELLISRDMITTPHPKIMRAQEGRLSEIEMAQVIKDLTRVIEDHDIAAGLALLDRWIEGRGEISLAAGSGRD</sequence>
<dbReference type="EC" id="4.2.1.135" evidence="4"/>
<reference evidence="4 5" key="1">
    <citation type="submission" date="2015-09" db="EMBL/GenBank/DDBJ databases">
        <authorList>
            <consortium name="Swine Surveillance"/>
        </authorList>
    </citation>
    <scope>NUCLEOTIDE SEQUENCE [LARGE SCALE GENOMIC DNA]</scope>
    <source>
        <strain evidence="4 5">CECT 4357</strain>
    </source>
</reference>
<proteinExistence type="inferred from homology"/>
<keyword evidence="5" id="KW-1185">Reference proteome</keyword>
<keyword evidence="2" id="KW-1133">Transmembrane helix</keyword>
<accession>A0A0P1G000</accession>
<dbReference type="GO" id="GO:0016829">
    <property type="term" value="F:lyase activity"/>
    <property type="evidence" value="ECO:0007669"/>
    <property type="project" value="UniProtKB-KW"/>
</dbReference>
<dbReference type="STRING" id="53501.SAMN04488043_10229"/>
<dbReference type="Pfam" id="PF13727">
    <property type="entry name" value="CoA_binding_3"/>
    <property type="match status" value="1"/>
</dbReference>